<feature type="transmembrane region" description="Helical" evidence="7">
    <location>
        <begin position="35"/>
        <end position="57"/>
    </location>
</feature>
<dbReference type="Proteomes" id="UP000220922">
    <property type="component" value="Unassembled WGS sequence"/>
</dbReference>
<organism evidence="9 10">
    <name type="scientific">Candidatus Chloroploca asiatica</name>
    <dbReference type="NCBI Taxonomy" id="1506545"/>
    <lineage>
        <taxon>Bacteria</taxon>
        <taxon>Bacillati</taxon>
        <taxon>Chloroflexota</taxon>
        <taxon>Chloroflexia</taxon>
        <taxon>Chloroflexales</taxon>
        <taxon>Chloroflexineae</taxon>
        <taxon>Oscillochloridaceae</taxon>
        <taxon>Candidatus Chloroploca</taxon>
    </lineage>
</organism>
<evidence type="ECO:0000256" key="2">
    <source>
        <dbReference type="ARBA" id="ARBA00022475"/>
    </source>
</evidence>
<comment type="caution">
    <text evidence="9">The sequence shown here is derived from an EMBL/GenBank/DDBJ whole genome shotgun (WGS) entry which is preliminary data.</text>
</comment>
<feature type="domain" description="Phage shock protein PspC N-terminal" evidence="8">
    <location>
        <begin position="6"/>
        <end position="61"/>
    </location>
</feature>
<dbReference type="GO" id="GO:0005886">
    <property type="term" value="C:plasma membrane"/>
    <property type="evidence" value="ECO:0007669"/>
    <property type="project" value="UniProtKB-SubCell"/>
</dbReference>
<dbReference type="Pfam" id="PF04024">
    <property type="entry name" value="PspC"/>
    <property type="match status" value="1"/>
</dbReference>
<evidence type="ECO:0000256" key="6">
    <source>
        <dbReference type="SAM" id="MobiDB-lite"/>
    </source>
</evidence>
<name>A0A2H3KK49_9CHLR</name>
<gene>
    <name evidence="9" type="ORF">A9Q02_15770</name>
</gene>
<evidence type="ECO:0000313" key="10">
    <source>
        <dbReference type="Proteomes" id="UP000220922"/>
    </source>
</evidence>
<dbReference type="InterPro" id="IPR052027">
    <property type="entry name" value="PspC"/>
</dbReference>
<dbReference type="InterPro" id="IPR007168">
    <property type="entry name" value="Phageshock_PspC_N"/>
</dbReference>
<evidence type="ECO:0000256" key="1">
    <source>
        <dbReference type="ARBA" id="ARBA00004162"/>
    </source>
</evidence>
<keyword evidence="2" id="KW-1003">Cell membrane</keyword>
<feature type="region of interest" description="Disordered" evidence="6">
    <location>
        <begin position="89"/>
        <end position="114"/>
    </location>
</feature>
<protein>
    <recommendedName>
        <fullName evidence="8">Phage shock protein PspC N-terminal domain-containing protein</fullName>
    </recommendedName>
</protein>
<evidence type="ECO:0000256" key="7">
    <source>
        <dbReference type="SAM" id="Phobius"/>
    </source>
</evidence>
<evidence type="ECO:0000259" key="8">
    <source>
        <dbReference type="Pfam" id="PF04024"/>
    </source>
</evidence>
<sequence>MNTTTRLMRSRNDRMIAGVAAGIARYLTIDPAIVRLIFVLLALSGPAILLYPLLWLIMPQEPAEGAGVSQVFVATGKTQRLRVDAMTGETGGPEQEVPINNVGGGRPHHESQPATQGNRMLGYVLLGLGIFIILQIIWPGFTWIVFPASLVAVGIYLLRK</sequence>
<dbReference type="RefSeq" id="WP_097653593.1">
    <property type="nucleotide sequence ID" value="NZ_LYXE01000103.1"/>
</dbReference>
<accession>A0A2H3KK49</accession>
<proteinExistence type="predicted"/>
<evidence type="ECO:0000256" key="5">
    <source>
        <dbReference type="ARBA" id="ARBA00023136"/>
    </source>
</evidence>
<keyword evidence="5 7" id="KW-0472">Membrane</keyword>
<reference evidence="9 10" key="1">
    <citation type="submission" date="2016-05" db="EMBL/GenBank/DDBJ databases">
        <authorList>
            <person name="Lavstsen T."/>
            <person name="Jespersen J.S."/>
        </authorList>
    </citation>
    <scope>NUCLEOTIDE SEQUENCE [LARGE SCALE GENOMIC DNA]</scope>
    <source>
        <strain evidence="9 10">B7-9</strain>
    </source>
</reference>
<dbReference type="EMBL" id="LYXE01000103">
    <property type="protein sequence ID" value="PDV98340.1"/>
    <property type="molecule type" value="Genomic_DNA"/>
</dbReference>
<dbReference type="PANTHER" id="PTHR33885">
    <property type="entry name" value="PHAGE SHOCK PROTEIN C"/>
    <property type="match status" value="1"/>
</dbReference>
<evidence type="ECO:0000256" key="3">
    <source>
        <dbReference type="ARBA" id="ARBA00022692"/>
    </source>
</evidence>
<dbReference type="PANTHER" id="PTHR33885:SF3">
    <property type="entry name" value="PHAGE SHOCK PROTEIN C"/>
    <property type="match status" value="1"/>
</dbReference>
<keyword evidence="4 7" id="KW-1133">Transmembrane helix</keyword>
<evidence type="ECO:0000313" key="9">
    <source>
        <dbReference type="EMBL" id="PDV98340.1"/>
    </source>
</evidence>
<evidence type="ECO:0000256" key="4">
    <source>
        <dbReference type="ARBA" id="ARBA00022989"/>
    </source>
</evidence>
<keyword evidence="3 7" id="KW-0812">Transmembrane</keyword>
<feature type="transmembrane region" description="Helical" evidence="7">
    <location>
        <begin position="143"/>
        <end position="159"/>
    </location>
</feature>
<comment type="subcellular location">
    <subcellularLocation>
        <location evidence="1">Cell membrane</location>
        <topology evidence="1">Single-pass membrane protein</topology>
    </subcellularLocation>
</comment>
<dbReference type="OrthoDB" id="166925at2"/>
<dbReference type="AlphaFoldDB" id="A0A2H3KK49"/>
<keyword evidence="10" id="KW-1185">Reference proteome</keyword>